<evidence type="ECO:0000256" key="1">
    <source>
        <dbReference type="ARBA" id="ARBA00010646"/>
    </source>
</evidence>
<geneLocation type="plasmid" evidence="4 5">
    <name>pBRV434</name>
</geneLocation>
<name>A0AB38X8U5_LEVBR</name>
<dbReference type="RefSeq" id="WP_267668863.1">
    <property type="nucleotide sequence ID" value="NZ_CP113123.1"/>
</dbReference>
<dbReference type="Pfam" id="PF01183">
    <property type="entry name" value="Glyco_hydro_25"/>
    <property type="match status" value="1"/>
</dbReference>
<dbReference type="InterPro" id="IPR018077">
    <property type="entry name" value="Glyco_hydro_fam25_subgr"/>
</dbReference>
<keyword evidence="4" id="KW-0614">Plasmid</keyword>
<protein>
    <submittedName>
        <fullName evidence="4">GH25 family lysozyme</fullName>
    </submittedName>
</protein>
<keyword evidence="3" id="KW-0326">Glycosidase</keyword>
<gene>
    <name evidence="4" type="ORF">ORR04_13810</name>
</gene>
<evidence type="ECO:0000313" key="4">
    <source>
        <dbReference type="EMBL" id="WAD03149.1"/>
    </source>
</evidence>
<dbReference type="SUPFAM" id="SSF51445">
    <property type="entry name" value="(Trans)glycosidases"/>
    <property type="match status" value="1"/>
</dbReference>
<reference evidence="4" key="1">
    <citation type="submission" date="2022-11" db="EMBL/GenBank/DDBJ databases">
        <title>Whole genome sequence of Levilactobacillus brevis SMB091.</title>
        <authorList>
            <person name="Kim J.-M."/>
            <person name="Kim O.-C."/>
            <person name="Choi Y.H."/>
            <person name="Han N.S."/>
            <person name="Hurh B."/>
        </authorList>
    </citation>
    <scope>NUCLEOTIDE SEQUENCE</scope>
    <source>
        <strain evidence="4">SMB091</strain>
        <plasmid evidence="4">pBRV434</plasmid>
    </source>
</reference>
<dbReference type="GO" id="GO:0016998">
    <property type="term" value="P:cell wall macromolecule catabolic process"/>
    <property type="evidence" value="ECO:0007669"/>
    <property type="project" value="InterPro"/>
</dbReference>
<dbReference type="InterPro" id="IPR002053">
    <property type="entry name" value="Glyco_hydro_25"/>
</dbReference>
<accession>A0AB38X8U5</accession>
<dbReference type="SMART" id="SM00641">
    <property type="entry name" value="Glyco_25"/>
    <property type="match status" value="1"/>
</dbReference>
<evidence type="ECO:0000256" key="3">
    <source>
        <dbReference type="ARBA" id="ARBA00023295"/>
    </source>
</evidence>
<sequence>MTKRGIDISAYQDSSLDFLKTKKKQGAKFAIVKLTEGVKYLSPKASAQISNGLKVFDTVGIYHFFHGNGVAEAAYFLAWVKKFGLDKSTVLALDVEYQGLPSDVTPQINVFLNYLRARGYKNVITYGSRSWFTSSRIHRARLVDKGAWVAAYGTDRPGIDNADAWQDTDNWHGVDGDLDFTGKLSGKKSTAKKVPKKASYWADNGLYEVITSEVNVYGKPALDKADKRRIHFSKGSTIYGKAVKYGKVYRIKTDVGYISANKDYVKLIRKSGDQ</sequence>
<dbReference type="PANTHER" id="PTHR34135">
    <property type="entry name" value="LYSOZYME"/>
    <property type="match status" value="1"/>
</dbReference>
<dbReference type="AlphaFoldDB" id="A0AB38X8U5"/>
<proteinExistence type="inferred from homology"/>
<evidence type="ECO:0000256" key="2">
    <source>
        <dbReference type="ARBA" id="ARBA00022801"/>
    </source>
</evidence>
<dbReference type="GO" id="GO:0003796">
    <property type="term" value="F:lysozyme activity"/>
    <property type="evidence" value="ECO:0007669"/>
    <property type="project" value="InterPro"/>
</dbReference>
<comment type="similarity">
    <text evidence="1">Belongs to the glycosyl hydrolase 25 family.</text>
</comment>
<dbReference type="GO" id="GO:0009253">
    <property type="term" value="P:peptidoglycan catabolic process"/>
    <property type="evidence" value="ECO:0007669"/>
    <property type="project" value="InterPro"/>
</dbReference>
<dbReference type="Gene3D" id="3.20.20.80">
    <property type="entry name" value="Glycosidases"/>
    <property type="match status" value="1"/>
</dbReference>
<dbReference type="GO" id="GO:0016052">
    <property type="term" value="P:carbohydrate catabolic process"/>
    <property type="evidence" value="ECO:0007669"/>
    <property type="project" value="TreeGrafter"/>
</dbReference>
<dbReference type="InterPro" id="IPR017853">
    <property type="entry name" value="GH"/>
</dbReference>
<dbReference type="PANTHER" id="PTHR34135:SF2">
    <property type="entry name" value="LYSOZYME"/>
    <property type="match status" value="1"/>
</dbReference>
<evidence type="ECO:0000313" key="5">
    <source>
        <dbReference type="Proteomes" id="UP001164768"/>
    </source>
</evidence>
<dbReference type="Proteomes" id="UP001164768">
    <property type="component" value="Plasmid pBRV434"/>
</dbReference>
<dbReference type="EMBL" id="CP113123">
    <property type="protein sequence ID" value="WAD03149.1"/>
    <property type="molecule type" value="Genomic_DNA"/>
</dbReference>
<keyword evidence="2" id="KW-0378">Hydrolase</keyword>
<dbReference type="PROSITE" id="PS51904">
    <property type="entry name" value="GLYCOSYL_HYDROL_F25_2"/>
    <property type="match status" value="1"/>
</dbReference>
<organism evidence="4 5">
    <name type="scientific">Levilactobacillus brevis</name>
    <name type="common">Lactobacillus brevis</name>
    <dbReference type="NCBI Taxonomy" id="1580"/>
    <lineage>
        <taxon>Bacteria</taxon>
        <taxon>Bacillati</taxon>
        <taxon>Bacillota</taxon>
        <taxon>Bacilli</taxon>
        <taxon>Lactobacillales</taxon>
        <taxon>Lactobacillaceae</taxon>
        <taxon>Levilactobacillus</taxon>
    </lineage>
</organism>